<dbReference type="GO" id="GO:0005737">
    <property type="term" value="C:cytoplasm"/>
    <property type="evidence" value="ECO:0007669"/>
    <property type="project" value="UniProtKB-SubCell"/>
</dbReference>
<reference evidence="6" key="1">
    <citation type="submission" date="2021-01" db="EMBL/GenBank/DDBJ databases">
        <title>Modified the classification status of verrucomicrobia.</title>
        <authorList>
            <person name="Feng X."/>
        </authorList>
    </citation>
    <scope>NUCLEOTIDE SEQUENCE</scope>
    <source>
        <strain evidence="6">KCTC 13126</strain>
    </source>
</reference>
<organism evidence="6 7">
    <name type="scientific">Pelagicoccus mobilis</name>
    <dbReference type="NCBI Taxonomy" id="415221"/>
    <lineage>
        <taxon>Bacteria</taxon>
        <taxon>Pseudomonadati</taxon>
        <taxon>Verrucomicrobiota</taxon>
        <taxon>Opitutia</taxon>
        <taxon>Puniceicoccales</taxon>
        <taxon>Pelagicoccaceae</taxon>
        <taxon>Pelagicoccus</taxon>
    </lineage>
</organism>
<dbReference type="AlphaFoldDB" id="A0A934VR57"/>
<dbReference type="RefSeq" id="WP_200357265.1">
    <property type="nucleotide sequence ID" value="NZ_JAENIL010000040.1"/>
</dbReference>
<keyword evidence="4 5" id="KW-0560">Oxidoreductase</keyword>
<dbReference type="InterPro" id="IPR050084">
    <property type="entry name" value="NADPH_dep_7-cyano-7-deazaG_red"/>
</dbReference>
<comment type="caution">
    <text evidence="6">The sequence shown here is derived from an EMBL/GenBank/DDBJ whole genome shotgun (WGS) entry which is preliminary data.</text>
</comment>
<comment type="caution">
    <text evidence="5">Lacks conserved residue(s) required for the propagation of feature annotation.</text>
</comment>
<dbReference type="NCBIfam" id="TIGR03139">
    <property type="entry name" value="QueF-II"/>
    <property type="match status" value="1"/>
</dbReference>
<protein>
    <recommendedName>
        <fullName evidence="5">NADPH-dependent 7-cyano-7-deazaguanine reductase</fullName>
        <ecNumber evidence="5">1.7.1.13</ecNumber>
    </recommendedName>
    <alternativeName>
        <fullName evidence="5">7-cyano-7-carbaguanine reductase</fullName>
    </alternativeName>
    <alternativeName>
        <fullName evidence="5">NADPH-dependent nitrile oxidoreductase</fullName>
    </alternativeName>
    <alternativeName>
        <fullName evidence="5">PreQ(0) reductase</fullName>
    </alternativeName>
</protein>
<dbReference type="Proteomes" id="UP000617628">
    <property type="component" value="Unassembled WGS sequence"/>
</dbReference>
<evidence type="ECO:0000256" key="1">
    <source>
        <dbReference type="ARBA" id="ARBA00022490"/>
    </source>
</evidence>
<dbReference type="Pfam" id="PF14489">
    <property type="entry name" value="QueF"/>
    <property type="match status" value="1"/>
</dbReference>
<dbReference type="GO" id="GO:0008616">
    <property type="term" value="P:tRNA queuosine(34) biosynthetic process"/>
    <property type="evidence" value="ECO:0007669"/>
    <property type="project" value="UniProtKB-UniRule"/>
</dbReference>
<evidence type="ECO:0000313" key="6">
    <source>
        <dbReference type="EMBL" id="MBK1879052.1"/>
    </source>
</evidence>
<comment type="pathway">
    <text evidence="5">tRNA modification; tRNA-queuosine biosynthesis.</text>
</comment>
<evidence type="ECO:0000256" key="3">
    <source>
        <dbReference type="ARBA" id="ARBA00022857"/>
    </source>
</evidence>
<sequence>MESKYLGKTVREAIDELDSFEAPEGVSVVTMKSDELTSSCPITGQPDYYTLSIEYVPAKLCIESKSLKLYLWSFKEKAMFAEKIAAVICDRVVADIAPLRCKVTTVQKARGGITIETLAEYPKSEA</sequence>
<keyword evidence="2 5" id="KW-0671">Queuosine biosynthesis</keyword>
<dbReference type="EMBL" id="JAENIL010000040">
    <property type="protein sequence ID" value="MBK1879052.1"/>
    <property type="molecule type" value="Genomic_DNA"/>
</dbReference>
<evidence type="ECO:0000256" key="2">
    <source>
        <dbReference type="ARBA" id="ARBA00022785"/>
    </source>
</evidence>
<dbReference type="PANTHER" id="PTHR34354:SF1">
    <property type="entry name" value="NADPH-DEPENDENT 7-CYANO-7-DEAZAGUANINE REDUCTASE"/>
    <property type="match status" value="1"/>
</dbReference>
<keyword evidence="3 5" id="KW-0521">NADP</keyword>
<dbReference type="EC" id="1.7.1.13" evidence="5"/>
<feature type="active site" description="Thioimide intermediate" evidence="5">
    <location>
        <position position="40"/>
    </location>
</feature>
<dbReference type="InterPro" id="IPR043133">
    <property type="entry name" value="GTP-CH-I_C/QueF"/>
</dbReference>
<comment type="subcellular location">
    <subcellularLocation>
        <location evidence="5">Cytoplasm</location>
    </subcellularLocation>
</comment>
<comment type="catalytic activity">
    <reaction evidence="5">
        <text>7-aminomethyl-7-carbaguanine + 2 NADP(+) = 7-cyano-7-carbaguanine + 2 NADPH + 3 H(+)</text>
        <dbReference type="Rhea" id="RHEA:13409"/>
        <dbReference type="ChEBI" id="CHEBI:15378"/>
        <dbReference type="ChEBI" id="CHEBI:45075"/>
        <dbReference type="ChEBI" id="CHEBI:57783"/>
        <dbReference type="ChEBI" id="CHEBI:58349"/>
        <dbReference type="ChEBI" id="CHEBI:58703"/>
        <dbReference type="EC" id="1.7.1.13"/>
    </reaction>
</comment>
<keyword evidence="7" id="KW-1185">Reference proteome</keyword>
<feature type="binding site" evidence="5">
    <location>
        <begin position="62"/>
        <end position="64"/>
    </location>
    <ligand>
        <name>substrate</name>
    </ligand>
</feature>
<dbReference type="Gene3D" id="3.30.1130.10">
    <property type="match status" value="1"/>
</dbReference>
<dbReference type="GO" id="GO:0033739">
    <property type="term" value="F:preQ1 synthase activity"/>
    <property type="evidence" value="ECO:0007669"/>
    <property type="project" value="UniProtKB-UniRule"/>
</dbReference>
<keyword evidence="1 5" id="KW-0963">Cytoplasm</keyword>
<dbReference type="InterPro" id="IPR016856">
    <property type="entry name" value="QueF_type1"/>
</dbReference>
<dbReference type="PANTHER" id="PTHR34354">
    <property type="entry name" value="NADPH-DEPENDENT 7-CYANO-7-DEAZAGUANINE REDUCTASE"/>
    <property type="match status" value="1"/>
</dbReference>
<feature type="active site" description="Proton donor" evidence="5">
    <location>
        <position position="47"/>
    </location>
</feature>
<comment type="similarity">
    <text evidence="5">Belongs to the GTP cyclohydrolase I family. QueF type 1 subfamily.</text>
</comment>
<dbReference type="HAMAP" id="MF_00818">
    <property type="entry name" value="QueF_type1"/>
    <property type="match status" value="1"/>
</dbReference>
<accession>A0A934VR57</accession>
<proteinExistence type="inferred from homology"/>
<gene>
    <name evidence="5 6" type="primary">queF</name>
    <name evidence="6" type="ORF">JIN87_19360</name>
</gene>
<evidence type="ECO:0000313" key="7">
    <source>
        <dbReference type="Proteomes" id="UP000617628"/>
    </source>
</evidence>
<evidence type="ECO:0000256" key="4">
    <source>
        <dbReference type="ARBA" id="ARBA00023002"/>
    </source>
</evidence>
<dbReference type="SUPFAM" id="SSF55620">
    <property type="entry name" value="Tetrahydrobiopterin biosynthesis enzymes-like"/>
    <property type="match status" value="1"/>
</dbReference>
<name>A0A934VR57_9BACT</name>
<comment type="function">
    <text evidence="5">Catalyzes the NADPH-dependent reduction of 7-cyano-7-deazaguanine (preQ0) to 7-aminomethyl-7-deazaguanine (preQ1).</text>
</comment>
<dbReference type="InterPro" id="IPR029500">
    <property type="entry name" value="QueF"/>
</dbReference>
<evidence type="ECO:0000256" key="5">
    <source>
        <dbReference type="HAMAP-Rule" id="MF_00818"/>
    </source>
</evidence>